<name>A0A851HMS4_9GAMM</name>
<comment type="similarity">
    <text evidence="1">Belongs to the thioredoxin family. DsbA subfamily.</text>
</comment>
<dbReference type="SUPFAM" id="SSF52833">
    <property type="entry name" value="Thioredoxin-like"/>
    <property type="match status" value="1"/>
</dbReference>
<dbReference type="PANTHER" id="PTHR13887">
    <property type="entry name" value="GLUTATHIONE S-TRANSFERASE KAPPA"/>
    <property type="match status" value="1"/>
</dbReference>
<dbReference type="EMBL" id="JABEVQ010000003">
    <property type="protein sequence ID" value="NWN91119.1"/>
    <property type="molecule type" value="Genomic_DNA"/>
</dbReference>
<keyword evidence="7" id="KW-1133">Transmembrane helix</keyword>
<dbReference type="Proteomes" id="UP000536442">
    <property type="component" value="Unassembled WGS sequence"/>
</dbReference>
<evidence type="ECO:0000256" key="7">
    <source>
        <dbReference type="SAM" id="Phobius"/>
    </source>
</evidence>
<feature type="domain" description="Thioredoxin" evidence="8">
    <location>
        <begin position="32"/>
        <end position="189"/>
    </location>
</feature>
<evidence type="ECO:0000256" key="1">
    <source>
        <dbReference type="ARBA" id="ARBA00005791"/>
    </source>
</evidence>
<evidence type="ECO:0000256" key="6">
    <source>
        <dbReference type="SAM" id="MobiDB-lite"/>
    </source>
</evidence>
<evidence type="ECO:0000313" key="9">
    <source>
        <dbReference type="EMBL" id="NWN91119.1"/>
    </source>
</evidence>
<keyword evidence="10" id="KW-1185">Reference proteome</keyword>
<sequence>MGEAKRRKQTGAPPPRKNRSRKPLVVGVAVLVVAAVVLGAFFLTAAPDPTSDNLPVAASGADAFPSQLDRFGVSVGSADAPIVVREFADYQCPACGLFSQASKRLKQEYVETGQVRFVYFDLPLQQHENAFPAAQAARCAGDQGAYWQMHDRLFDSQSEWSGSNDPVVTFTRYARDLGLQERRLRRCMTTDLHREAIEESRRVAMQLQVTSTPTVLVDNIRLTRPGWGQLSAVVERELAHLGEP</sequence>
<dbReference type="GO" id="GO:0016491">
    <property type="term" value="F:oxidoreductase activity"/>
    <property type="evidence" value="ECO:0007669"/>
    <property type="project" value="UniProtKB-KW"/>
</dbReference>
<feature type="region of interest" description="Disordered" evidence="6">
    <location>
        <begin position="1"/>
        <end position="20"/>
    </location>
</feature>
<evidence type="ECO:0000256" key="4">
    <source>
        <dbReference type="ARBA" id="ARBA00023157"/>
    </source>
</evidence>
<dbReference type="Pfam" id="PF13462">
    <property type="entry name" value="Thioredoxin_4"/>
    <property type="match status" value="1"/>
</dbReference>
<evidence type="ECO:0000259" key="8">
    <source>
        <dbReference type="PROSITE" id="PS51352"/>
    </source>
</evidence>
<feature type="transmembrane region" description="Helical" evidence="7">
    <location>
        <begin position="24"/>
        <end position="46"/>
    </location>
</feature>
<dbReference type="PANTHER" id="PTHR13887:SF14">
    <property type="entry name" value="DISULFIDE BOND FORMATION PROTEIN D"/>
    <property type="match status" value="1"/>
</dbReference>
<dbReference type="PROSITE" id="PS51352">
    <property type="entry name" value="THIOREDOXIN_2"/>
    <property type="match status" value="1"/>
</dbReference>
<keyword evidence="4" id="KW-1015">Disulfide bond</keyword>
<dbReference type="InterPro" id="IPR012336">
    <property type="entry name" value="Thioredoxin-like_fold"/>
</dbReference>
<gene>
    <name evidence="9" type="ORF">HLV39_06405</name>
</gene>
<dbReference type="AlphaFoldDB" id="A0A851HMS4"/>
<evidence type="ECO:0000313" key="10">
    <source>
        <dbReference type="Proteomes" id="UP000536442"/>
    </source>
</evidence>
<evidence type="ECO:0000256" key="3">
    <source>
        <dbReference type="ARBA" id="ARBA00023002"/>
    </source>
</evidence>
<protein>
    <submittedName>
        <fullName evidence="9">DsbA family protein</fullName>
    </submittedName>
</protein>
<dbReference type="Gene3D" id="3.40.30.10">
    <property type="entry name" value="Glutaredoxin"/>
    <property type="match status" value="1"/>
</dbReference>
<keyword evidence="3" id="KW-0560">Oxidoreductase</keyword>
<keyword evidence="5" id="KW-0676">Redox-active center</keyword>
<keyword evidence="2" id="KW-0732">Signal</keyword>
<dbReference type="InterPro" id="IPR013766">
    <property type="entry name" value="Thioredoxin_domain"/>
</dbReference>
<accession>A0A851HMS4</accession>
<evidence type="ECO:0000256" key="2">
    <source>
        <dbReference type="ARBA" id="ARBA00022729"/>
    </source>
</evidence>
<comment type="caution">
    <text evidence="9">The sequence shown here is derived from an EMBL/GenBank/DDBJ whole genome shotgun (WGS) entry which is preliminary data.</text>
</comment>
<proteinExistence type="inferred from homology"/>
<reference evidence="9 10" key="1">
    <citation type="submission" date="2020-03" db="EMBL/GenBank/DDBJ databases">
        <title>Metagenomic, metatranscriptomic, and metabolomic analyses revealed the key microbes and metabolic features during the fermentation of ganjang, Korean traditional soy sauce.</title>
        <authorList>
            <person name="Chun B.H."/>
            <person name="Jeon C.O."/>
        </authorList>
    </citation>
    <scope>NUCLEOTIDE SEQUENCE [LARGE SCALE GENOMIC DNA]</scope>
    <source>
        <strain evidence="9 10">KG14</strain>
    </source>
</reference>
<keyword evidence="7" id="KW-0472">Membrane</keyword>
<keyword evidence="7" id="KW-0812">Transmembrane</keyword>
<evidence type="ECO:0000256" key="5">
    <source>
        <dbReference type="ARBA" id="ARBA00023284"/>
    </source>
</evidence>
<organism evidence="9 10">
    <name type="scientific">Marinobacter adhaerens</name>
    <dbReference type="NCBI Taxonomy" id="1033846"/>
    <lineage>
        <taxon>Bacteria</taxon>
        <taxon>Pseudomonadati</taxon>
        <taxon>Pseudomonadota</taxon>
        <taxon>Gammaproteobacteria</taxon>
        <taxon>Pseudomonadales</taxon>
        <taxon>Marinobacteraceae</taxon>
        <taxon>Marinobacter</taxon>
    </lineage>
</organism>
<dbReference type="InterPro" id="IPR036249">
    <property type="entry name" value="Thioredoxin-like_sf"/>
</dbReference>